<evidence type="ECO:0000259" key="2">
    <source>
        <dbReference type="Pfam" id="PF14297"/>
    </source>
</evidence>
<organism evidence="3 4">
    <name type="scientific">Thermotalea metallivorans</name>
    <dbReference type="NCBI Taxonomy" id="520762"/>
    <lineage>
        <taxon>Bacteria</taxon>
        <taxon>Bacillati</taxon>
        <taxon>Bacillota</taxon>
        <taxon>Clostridia</taxon>
        <taxon>Peptostreptococcales</taxon>
        <taxon>Thermotaleaceae</taxon>
        <taxon>Thermotalea</taxon>
    </lineage>
</organism>
<accession>A0A140LCI8</accession>
<dbReference type="AlphaFoldDB" id="A0A140LCI8"/>
<protein>
    <recommendedName>
        <fullName evidence="2">Lin1244/Lin1753-like N-terminal domain-containing protein</fullName>
    </recommendedName>
</protein>
<evidence type="ECO:0000313" key="4">
    <source>
        <dbReference type="Proteomes" id="UP000070456"/>
    </source>
</evidence>
<sequence length="270" mass="32090">MARPQKEGMDYFPHDTDAVNDEKIEALRALYGNDGYAFYFILLERIYRTPNFEIDISDAETREETFKILAKKALVTVERFEQIFQTALKWNCFDKDAYEERGVITSKGIKKRAGVVVEKREKMRLRYQEKQEKYENKQEISDAETVEENKRETPQSKEKKSKEKKSIIIMSPEQEKFVNVLKKINHYPLDLEKDIEMFERLVERYPMVDPIAAIEDYALYKLDHPLDKKSNPRSQINTAFQKCVEWRKCLKKNNCDLPDVEDEPKVKVRR</sequence>
<dbReference type="Pfam" id="PF14297">
    <property type="entry name" value="Lin1244_N"/>
    <property type="match status" value="1"/>
</dbReference>
<feature type="domain" description="Lin1244/Lin1753-like N-terminal" evidence="2">
    <location>
        <begin position="11"/>
        <end position="109"/>
    </location>
</feature>
<comment type="caution">
    <text evidence="3">The sequence shown here is derived from an EMBL/GenBank/DDBJ whole genome shotgun (WGS) entry which is preliminary data.</text>
</comment>
<feature type="compositionally biased region" description="Basic and acidic residues" evidence="1">
    <location>
        <begin position="147"/>
        <end position="165"/>
    </location>
</feature>
<evidence type="ECO:0000256" key="1">
    <source>
        <dbReference type="SAM" id="MobiDB-lite"/>
    </source>
</evidence>
<dbReference type="EMBL" id="LOEE01000006">
    <property type="protein sequence ID" value="KXG78263.1"/>
    <property type="molecule type" value="Genomic_DNA"/>
</dbReference>
<reference evidence="3 4" key="1">
    <citation type="submission" date="2015-12" db="EMBL/GenBank/DDBJ databases">
        <title>Draft genome sequence of the thermoanaerobe Thermotalea metallivorans, an isolate from the runoff channel of the Great Artesian Basin, Australia.</title>
        <authorList>
            <person name="Patel B.K."/>
        </authorList>
    </citation>
    <scope>NUCLEOTIDE SEQUENCE [LARGE SCALE GENOMIC DNA]</scope>
    <source>
        <strain evidence="3 4">B2-1</strain>
    </source>
</reference>
<evidence type="ECO:0000313" key="3">
    <source>
        <dbReference type="EMBL" id="KXG78263.1"/>
    </source>
</evidence>
<dbReference type="PANTHER" id="PTHR39196">
    <property type="entry name" value="PRIMOSOME, DNAD SUBUNIT"/>
    <property type="match status" value="1"/>
</dbReference>
<dbReference type="Proteomes" id="UP000070456">
    <property type="component" value="Unassembled WGS sequence"/>
</dbReference>
<name>A0A140LCI8_9FIRM</name>
<feature type="region of interest" description="Disordered" evidence="1">
    <location>
        <begin position="134"/>
        <end position="165"/>
    </location>
</feature>
<dbReference type="PANTHER" id="PTHR39196:SF1">
    <property type="entry name" value="PRIMOSOME, DNAD SUBUNIT"/>
    <property type="match status" value="1"/>
</dbReference>
<dbReference type="InterPro" id="IPR025400">
    <property type="entry name" value="Lin1244/Lin1753-like_N"/>
</dbReference>
<proteinExistence type="predicted"/>
<dbReference type="RefSeq" id="WP_068554261.1">
    <property type="nucleotide sequence ID" value="NZ_LOEE01000006.1"/>
</dbReference>
<gene>
    <name evidence="3" type="ORF">AN619_02380</name>
</gene>
<dbReference type="STRING" id="520762.AN619_02380"/>
<keyword evidence="4" id="KW-1185">Reference proteome</keyword>